<feature type="domain" description="Glycosyltransferase subfamily 4-like N-terminal" evidence="2">
    <location>
        <begin position="96"/>
        <end position="270"/>
    </location>
</feature>
<dbReference type="InterPro" id="IPR001296">
    <property type="entry name" value="Glyco_trans_1"/>
</dbReference>
<dbReference type="EMBL" id="VZOJ01000001">
    <property type="protein sequence ID" value="KAB0644859.1"/>
    <property type="molecule type" value="Genomic_DNA"/>
</dbReference>
<dbReference type="PANTHER" id="PTHR45947">
    <property type="entry name" value="SULFOQUINOVOSYL TRANSFERASE SQD2"/>
    <property type="match status" value="1"/>
</dbReference>
<dbReference type="CDD" id="cd03801">
    <property type="entry name" value="GT4_PimA-like"/>
    <property type="match status" value="1"/>
</dbReference>
<evidence type="ECO:0000259" key="1">
    <source>
        <dbReference type="Pfam" id="PF00534"/>
    </source>
</evidence>
<dbReference type="Pfam" id="PF13439">
    <property type="entry name" value="Glyco_transf_4"/>
    <property type="match status" value="2"/>
</dbReference>
<gene>
    <name evidence="3" type="ORF">F7R21_00715</name>
</gene>
<dbReference type="Proteomes" id="UP000430232">
    <property type="component" value="Unassembled WGS sequence"/>
</dbReference>
<protein>
    <submittedName>
        <fullName evidence="3">Glycosyltransferase</fullName>
    </submittedName>
</protein>
<keyword evidence="3" id="KW-0808">Transferase</keyword>
<feature type="domain" description="Glycosyl transferase family 1" evidence="1">
    <location>
        <begin position="659"/>
        <end position="824"/>
    </location>
</feature>
<dbReference type="Gene3D" id="3.40.50.2000">
    <property type="entry name" value="Glycogen Phosphorylase B"/>
    <property type="match status" value="3"/>
</dbReference>
<organism evidence="3 4">
    <name type="scientific">Burkholderia latens</name>
    <dbReference type="NCBI Taxonomy" id="488446"/>
    <lineage>
        <taxon>Bacteria</taxon>
        <taxon>Pseudomonadati</taxon>
        <taxon>Pseudomonadota</taxon>
        <taxon>Betaproteobacteria</taxon>
        <taxon>Burkholderiales</taxon>
        <taxon>Burkholderiaceae</taxon>
        <taxon>Burkholderia</taxon>
        <taxon>Burkholderia cepacia complex</taxon>
    </lineage>
</organism>
<dbReference type="InterPro" id="IPR050194">
    <property type="entry name" value="Glycosyltransferase_grp1"/>
</dbReference>
<dbReference type="InterPro" id="IPR028098">
    <property type="entry name" value="Glyco_trans_4-like_N"/>
</dbReference>
<comment type="caution">
    <text evidence="3">The sequence shown here is derived from an EMBL/GenBank/DDBJ whole genome shotgun (WGS) entry which is preliminary data.</text>
</comment>
<feature type="domain" description="Glycosyltransferase subfamily 4-like N-terminal" evidence="2">
    <location>
        <begin position="481"/>
        <end position="646"/>
    </location>
</feature>
<dbReference type="CDD" id="cd03804">
    <property type="entry name" value="GT4_WbaZ-like"/>
    <property type="match status" value="1"/>
</dbReference>
<dbReference type="SUPFAM" id="SSF53756">
    <property type="entry name" value="UDP-Glycosyltransferase/glycogen phosphorylase"/>
    <property type="match status" value="2"/>
</dbReference>
<evidence type="ECO:0000313" key="4">
    <source>
        <dbReference type="Proteomes" id="UP000430232"/>
    </source>
</evidence>
<proteinExistence type="predicted"/>
<dbReference type="Pfam" id="PF00534">
    <property type="entry name" value="Glycos_transf_1"/>
    <property type="match status" value="2"/>
</dbReference>
<dbReference type="AlphaFoldDB" id="A0A6H9SU46"/>
<accession>A0A6H9SU46</accession>
<keyword evidence="4" id="KW-1185">Reference proteome</keyword>
<dbReference type="GO" id="GO:0016757">
    <property type="term" value="F:glycosyltransferase activity"/>
    <property type="evidence" value="ECO:0007669"/>
    <property type="project" value="InterPro"/>
</dbReference>
<reference evidence="3 4" key="1">
    <citation type="submission" date="2019-09" db="EMBL/GenBank/DDBJ databases">
        <title>Draft genome sequences of 48 bacterial type strains from the CCUG.</title>
        <authorList>
            <person name="Tunovic T."/>
            <person name="Pineiro-Iglesias B."/>
            <person name="Unosson C."/>
            <person name="Inganas E."/>
            <person name="Ohlen M."/>
            <person name="Cardew S."/>
            <person name="Jensie-Markopoulos S."/>
            <person name="Salva-Serra F."/>
            <person name="Jaen-Luchoro D."/>
            <person name="Karlsson R."/>
            <person name="Svensson-Stadler L."/>
            <person name="Chun J."/>
            <person name="Moore E."/>
        </authorList>
    </citation>
    <scope>NUCLEOTIDE SEQUENCE [LARGE SCALE GENOMIC DNA]</scope>
    <source>
        <strain evidence="3 4">CCUG 54555</strain>
    </source>
</reference>
<evidence type="ECO:0000259" key="2">
    <source>
        <dbReference type="Pfam" id="PF13439"/>
    </source>
</evidence>
<feature type="domain" description="Glycosyl transferase family 1" evidence="1">
    <location>
        <begin position="276"/>
        <end position="426"/>
    </location>
</feature>
<dbReference type="OrthoDB" id="9801609at2"/>
<evidence type="ECO:0000313" key="3">
    <source>
        <dbReference type="EMBL" id="KAB0644859.1"/>
    </source>
</evidence>
<sequence length="859" mass="93747">MRDRAGAEPCVVVHDDAGAARARARLVRPSQCEETHMNRDLAEHAILNVAAADAAVADTGNAALRRAETAGQAAARHASRPLRVAIVHDWLVTYAGAERVLEQIVACFPDADLFSLVDFLDDRAFVRGKPVTTSFIQKLPFARTKYRSYLPLMPLAIEQLDVSGYDLVISSSHAVAKGVLTGPDQVHISYVHSPIRYAWDLQHQYLEQSNLTHGPKSLLARMILHYIRNWDTRTANAVDGFVANSEFIARRIRKVYHRDAAVIFPPVDVDAFSLNEVKDDFYLTASRMVPYKKIDLIVEAFSRTPERKLVVIGDGPEMQKIRAKAGPNVEIMGYQPFAVLHDRMRRAKAFVFAAEEDFGISVVEAQACGTPVIAYGKGGALETVLQPRAHAQPTGLFFDEQTPHAIVAAVDEFERAPQRFAPRACRANAERFSADTFRRRFLDYVEAALPGSTAQRGTAVAPMPAPRGPATLVLDQSGVLGGAELSLLEIMKHMRANADVLLFDDGPFRAALDEIGARVDVLDQGALAGVRKQGGVSAGALKQLVALVRDVARRARRAEVIYANTQRAMVVAALAGRLARKPVVWHLRDIVSGEHFGRKQLTAIKYCARFGVTRVIANSDASAQAFRALTGFTPQHVDVVFNGISAEPFDALDPTSQAALRARFGLPEHAWLVGSFSRLAHWKGQHLLLEAAARHPDMHVVLVGAPLFGEDDYAAQLHEIVARHGMDERVHFLGFQRDVAACMKAVDVVAHTSITPEPFGRVIVEGMLARRPVVAARAGGVVEIIEDGENGLLCEPGNAAALADALGRLKHDGALRERLVASGRATAVRRFGTETYVERVEKILADTAKAAKAAKAKKR</sequence>
<dbReference type="PANTHER" id="PTHR45947:SF3">
    <property type="entry name" value="SULFOQUINOVOSYL TRANSFERASE SQD2"/>
    <property type="match status" value="1"/>
</dbReference>
<name>A0A6H9SU46_9BURK</name>